<evidence type="ECO:0000256" key="1">
    <source>
        <dbReference type="ARBA" id="ARBA00001961"/>
    </source>
</evidence>
<evidence type="ECO:0000313" key="8">
    <source>
        <dbReference type="EMBL" id="KAJ4438313.1"/>
    </source>
</evidence>
<evidence type="ECO:0000256" key="4">
    <source>
        <dbReference type="ARBA" id="ARBA00022964"/>
    </source>
</evidence>
<dbReference type="EMBL" id="JAJSOF020000019">
    <property type="protein sequence ID" value="KAJ4438313.1"/>
    <property type="molecule type" value="Genomic_DNA"/>
</dbReference>
<accession>A0ABQ8SVT2</accession>
<evidence type="ECO:0000259" key="7">
    <source>
        <dbReference type="SMART" id="SM00702"/>
    </source>
</evidence>
<dbReference type="Pfam" id="PF08336">
    <property type="entry name" value="P4Ha_N"/>
    <property type="match status" value="1"/>
</dbReference>
<dbReference type="InterPro" id="IPR013547">
    <property type="entry name" value="P4H_N"/>
</dbReference>
<dbReference type="InterPro" id="IPR011990">
    <property type="entry name" value="TPR-like_helical_dom_sf"/>
</dbReference>
<keyword evidence="3" id="KW-0847">Vitamin C</keyword>
<reference evidence="8 9" key="1">
    <citation type="journal article" date="2022" name="Allergy">
        <title>Genome assembly and annotation of Periplaneta americana reveal a comprehensive cockroach allergen profile.</title>
        <authorList>
            <person name="Wang L."/>
            <person name="Xiong Q."/>
            <person name="Saelim N."/>
            <person name="Wang L."/>
            <person name="Nong W."/>
            <person name="Wan A.T."/>
            <person name="Shi M."/>
            <person name="Liu X."/>
            <person name="Cao Q."/>
            <person name="Hui J.H.L."/>
            <person name="Sookrung N."/>
            <person name="Leung T.F."/>
            <person name="Tungtrongchitr A."/>
            <person name="Tsui S.K.W."/>
        </authorList>
    </citation>
    <scope>NUCLEOTIDE SEQUENCE [LARGE SCALE GENOMIC DNA]</scope>
    <source>
        <strain evidence="8">PWHHKU_190912</strain>
    </source>
</reference>
<dbReference type="Pfam" id="PF23558">
    <property type="entry name" value="TPR_P4H"/>
    <property type="match status" value="1"/>
</dbReference>
<evidence type="ECO:0000313" key="9">
    <source>
        <dbReference type="Proteomes" id="UP001148838"/>
    </source>
</evidence>
<comment type="cofactor">
    <cofactor evidence="1">
        <name>L-ascorbate</name>
        <dbReference type="ChEBI" id="CHEBI:38290"/>
    </cofactor>
</comment>
<evidence type="ECO:0000256" key="3">
    <source>
        <dbReference type="ARBA" id="ARBA00022896"/>
    </source>
</evidence>
<keyword evidence="4" id="KW-0223">Dioxygenase</keyword>
<dbReference type="InterPro" id="IPR045054">
    <property type="entry name" value="P4HA-like"/>
</dbReference>
<evidence type="ECO:0000256" key="6">
    <source>
        <dbReference type="ARBA" id="ARBA00023004"/>
    </source>
</evidence>
<dbReference type="Gene3D" id="1.25.40.10">
    <property type="entry name" value="Tetratricopeptide repeat domain"/>
    <property type="match status" value="1"/>
</dbReference>
<sequence length="427" mass="48957">MEYLLSHRHAADYAREHEEASQDIQGYLSNPINAYLLVKRLTTDWKEVETQMVDDVGKVFVQNITKFRDILKFPSDEDLNGAAVALTRLQDTYKLDTASVARGELNGVQYSTELSAGDCFELGRQSYNNGDFYHTVLWMNEALQRYEEEYNKTTAKSDILEYLAFSTYKQVFLIVKHLDSLTGNVHRALKLTNELLEIVPTHQRALGNKVYYLQDIEKAAKEGQKRGDDGTGSVLSDQVSVAHSTNNIPERDLYEMHCRLEQVMSPATASKLKCRYTDRGNPFLRLARVKEEVAYLKPLILIYHDVIYDAEIETIKKLSIPRFKRATVQNSKTGELETANYRISKSAWLRDEFHPHVSAVNRRVEDITGLTISTAEELQVVNYGIGGHYEPHFDFARKEEGNAFKSLGTGNRIATFLFYYIFEENFK</sequence>
<dbReference type="SMART" id="SM00702">
    <property type="entry name" value="P4Hc"/>
    <property type="match status" value="1"/>
</dbReference>
<evidence type="ECO:0000256" key="2">
    <source>
        <dbReference type="ARBA" id="ARBA00022723"/>
    </source>
</evidence>
<evidence type="ECO:0000256" key="5">
    <source>
        <dbReference type="ARBA" id="ARBA00023002"/>
    </source>
</evidence>
<organism evidence="8 9">
    <name type="scientific">Periplaneta americana</name>
    <name type="common">American cockroach</name>
    <name type="synonym">Blatta americana</name>
    <dbReference type="NCBI Taxonomy" id="6978"/>
    <lineage>
        <taxon>Eukaryota</taxon>
        <taxon>Metazoa</taxon>
        <taxon>Ecdysozoa</taxon>
        <taxon>Arthropoda</taxon>
        <taxon>Hexapoda</taxon>
        <taxon>Insecta</taxon>
        <taxon>Pterygota</taxon>
        <taxon>Neoptera</taxon>
        <taxon>Polyneoptera</taxon>
        <taxon>Dictyoptera</taxon>
        <taxon>Blattodea</taxon>
        <taxon>Blattoidea</taxon>
        <taxon>Blattidae</taxon>
        <taxon>Blattinae</taxon>
        <taxon>Periplaneta</taxon>
    </lineage>
</organism>
<protein>
    <recommendedName>
        <fullName evidence="7">Prolyl 4-hydroxylase alpha subunit domain-containing protein</fullName>
    </recommendedName>
</protein>
<dbReference type="Proteomes" id="UP001148838">
    <property type="component" value="Unassembled WGS sequence"/>
</dbReference>
<feature type="domain" description="Prolyl 4-hydroxylase alpha subunit" evidence="7">
    <location>
        <begin position="298"/>
        <end position="426"/>
    </location>
</feature>
<comment type="caution">
    <text evidence="8">The sequence shown here is derived from an EMBL/GenBank/DDBJ whole genome shotgun (WGS) entry which is preliminary data.</text>
</comment>
<dbReference type="InterPro" id="IPR006620">
    <property type="entry name" value="Pro_4_hyd_alph"/>
</dbReference>
<proteinExistence type="predicted"/>
<dbReference type="PANTHER" id="PTHR10869:SF244">
    <property type="entry name" value="PROLYL 4-HYDROXYLASE SUBUNIT ALPHA-2"/>
    <property type="match status" value="1"/>
</dbReference>
<keyword evidence="5" id="KW-0560">Oxidoreductase</keyword>
<dbReference type="InterPro" id="IPR059068">
    <property type="entry name" value="TPR_P4H"/>
</dbReference>
<name>A0ABQ8SVT2_PERAM</name>
<keyword evidence="9" id="KW-1185">Reference proteome</keyword>
<dbReference type="Gene3D" id="2.60.120.620">
    <property type="entry name" value="q2cbj1_9rhob like domain"/>
    <property type="match status" value="1"/>
</dbReference>
<dbReference type="PANTHER" id="PTHR10869">
    <property type="entry name" value="PROLYL 4-HYDROXYLASE ALPHA SUBUNIT"/>
    <property type="match status" value="1"/>
</dbReference>
<keyword evidence="2" id="KW-0479">Metal-binding</keyword>
<keyword evidence="6" id="KW-0408">Iron</keyword>
<dbReference type="Gene3D" id="6.10.140.1460">
    <property type="match status" value="1"/>
</dbReference>
<gene>
    <name evidence="8" type="ORF">ANN_14255</name>
</gene>